<gene>
    <name evidence="1" type="ORF">CMV_020133</name>
</gene>
<name>A0A8J4VG20_9ROSI</name>
<accession>A0A8J4VG20</accession>
<dbReference type="EMBL" id="JRKL02003670">
    <property type="protein sequence ID" value="KAF3954535.1"/>
    <property type="molecule type" value="Genomic_DNA"/>
</dbReference>
<evidence type="ECO:0000313" key="1">
    <source>
        <dbReference type="EMBL" id="KAF3954535.1"/>
    </source>
</evidence>
<protein>
    <submittedName>
        <fullName evidence="1">Uncharacterized protein</fullName>
    </submittedName>
</protein>
<proteinExistence type="predicted"/>
<reference evidence="1" key="1">
    <citation type="submission" date="2020-03" db="EMBL/GenBank/DDBJ databases">
        <title>Castanea mollissima Vanexum genome sequencing.</title>
        <authorList>
            <person name="Staton M."/>
        </authorList>
    </citation>
    <scope>NUCLEOTIDE SEQUENCE</scope>
    <source>
        <tissue evidence="1">Leaf</tissue>
    </source>
</reference>
<dbReference type="AlphaFoldDB" id="A0A8J4VG20"/>
<dbReference type="Proteomes" id="UP000737018">
    <property type="component" value="Unassembled WGS sequence"/>
</dbReference>
<sequence>MSSSSRIPFAFHQLQSTVHELSRFPSPNKIFHSPSPVNTDLFHYFVLCYSFSSLSFSRFKCNRWCLQMSFFSVMIVVEKEEVVEEEEKEEEDACDDYDGAVLFIDYGDNDEGGIYYNESPEDAVDDDSDDKRLIVGLKVVNIEEGSSLLLGGECGVAC</sequence>
<keyword evidence="2" id="KW-1185">Reference proteome</keyword>
<evidence type="ECO:0000313" key="2">
    <source>
        <dbReference type="Proteomes" id="UP000737018"/>
    </source>
</evidence>
<organism evidence="1 2">
    <name type="scientific">Castanea mollissima</name>
    <name type="common">Chinese chestnut</name>
    <dbReference type="NCBI Taxonomy" id="60419"/>
    <lineage>
        <taxon>Eukaryota</taxon>
        <taxon>Viridiplantae</taxon>
        <taxon>Streptophyta</taxon>
        <taxon>Embryophyta</taxon>
        <taxon>Tracheophyta</taxon>
        <taxon>Spermatophyta</taxon>
        <taxon>Magnoliopsida</taxon>
        <taxon>eudicotyledons</taxon>
        <taxon>Gunneridae</taxon>
        <taxon>Pentapetalae</taxon>
        <taxon>rosids</taxon>
        <taxon>fabids</taxon>
        <taxon>Fagales</taxon>
        <taxon>Fagaceae</taxon>
        <taxon>Castanea</taxon>
    </lineage>
</organism>
<comment type="caution">
    <text evidence="1">The sequence shown here is derived from an EMBL/GenBank/DDBJ whole genome shotgun (WGS) entry which is preliminary data.</text>
</comment>